<organism evidence="1 2">
    <name type="scientific">Deminuibacter soli</name>
    <dbReference type="NCBI Taxonomy" id="2291815"/>
    <lineage>
        <taxon>Bacteria</taxon>
        <taxon>Pseudomonadati</taxon>
        <taxon>Bacteroidota</taxon>
        <taxon>Chitinophagia</taxon>
        <taxon>Chitinophagales</taxon>
        <taxon>Chitinophagaceae</taxon>
        <taxon>Deminuibacter</taxon>
    </lineage>
</organism>
<reference evidence="1 2" key="1">
    <citation type="submission" date="2018-08" db="EMBL/GenBank/DDBJ databases">
        <title>Chitinophagaceae sp. K23C18032701, a novel bacterium isolated from forest soil.</title>
        <authorList>
            <person name="Wang C."/>
        </authorList>
    </citation>
    <scope>NUCLEOTIDE SEQUENCE [LARGE SCALE GENOMIC DNA]</scope>
    <source>
        <strain evidence="1 2">K23C18032701</strain>
    </source>
</reference>
<keyword evidence="2" id="KW-1185">Reference proteome</keyword>
<accession>A0A3E1NIK5</accession>
<evidence type="ECO:0000313" key="1">
    <source>
        <dbReference type="EMBL" id="RFM27760.1"/>
    </source>
</evidence>
<dbReference type="AlphaFoldDB" id="A0A3E1NIK5"/>
<evidence type="ECO:0000313" key="2">
    <source>
        <dbReference type="Proteomes" id="UP000261284"/>
    </source>
</evidence>
<dbReference type="EMBL" id="QTJU01000004">
    <property type="protein sequence ID" value="RFM27760.1"/>
    <property type="molecule type" value="Genomic_DNA"/>
</dbReference>
<dbReference type="RefSeq" id="WP_116847837.1">
    <property type="nucleotide sequence ID" value="NZ_QTJU01000004.1"/>
</dbReference>
<dbReference type="OrthoDB" id="673442at2"/>
<dbReference type="Proteomes" id="UP000261284">
    <property type="component" value="Unassembled WGS sequence"/>
</dbReference>
<gene>
    <name evidence="1" type="ORF">DXN05_13750</name>
</gene>
<protein>
    <submittedName>
        <fullName evidence="1">Uncharacterized protein</fullName>
    </submittedName>
</protein>
<sequence length="120" mass="14355">MENIITTYNRIKTTQFREHSDLLKLRLTLLEVMSHFSKEYQKVSNPVMRHHIYVTFYRLESVYKKTVTTLWHTPLHFKKTKRDTLQHISNFLNKAEHLDTKMEYRMQPQSAATGMQVALA</sequence>
<name>A0A3E1NIK5_9BACT</name>
<proteinExistence type="predicted"/>
<comment type="caution">
    <text evidence="1">The sequence shown here is derived from an EMBL/GenBank/DDBJ whole genome shotgun (WGS) entry which is preliminary data.</text>
</comment>